<accession>A0AAI8Z5N2</accession>
<feature type="region of interest" description="Disordered" evidence="2">
    <location>
        <begin position="1"/>
        <end position="37"/>
    </location>
</feature>
<proteinExistence type="predicted"/>
<evidence type="ECO:0000256" key="1">
    <source>
        <dbReference type="SAM" id="Coils"/>
    </source>
</evidence>
<sequence>MDSRRQDGRPRASRNYLQYTSLDESSLGIPRPPGLSPAERVQLEERYSAMQQDLDRLRHAEELVRRSERRRHWEAVARRNEERLQEYQEAKPGFWKDFEAALNVWSEDQDVDTARAYQEFKAHESNARAASYSEVRFVGMLMWFRRKPQKVATALRDLCKYLHGEATCMWLVVLAQDKSDEIYGLRKWGPEIHHAASNTKMNQQLWDNEEGHYTKIEVMGFVPFGTGRDFKSIRSLASYSEEPVFNFSVAKQLEMIRGGLEARKILLKPGAEPRWQPGRSYDDFVDCKMMEYTVRALQFLDKPMGSWMTWSNKQSDHELYGNVCREFKEYAASNNFDKIFEARQKVPQWRKEVARYQRLQSSIDDEEDDDDDDEDDYVDDVDDVEDVVAEEIATLHEKLEEQVSEFFAFEGEFGEGVLGMEWKDIAAAL</sequence>
<feature type="compositionally biased region" description="Basic and acidic residues" evidence="2">
    <location>
        <begin position="1"/>
        <end position="10"/>
    </location>
</feature>
<dbReference type="AlphaFoldDB" id="A0AAI8Z5N2"/>
<keyword evidence="1" id="KW-0175">Coiled coil</keyword>
<reference evidence="3" key="1">
    <citation type="submission" date="2023-11" db="EMBL/GenBank/DDBJ databases">
        <authorList>
            <person name="Alioto T."/>
            <person name="Alioto T."/>
            <person name="Gomez Garrido J."/>
        </authorList>
    </citation>
    <scope>NUCLEOTIDE SEQUENCE</scope>
</reference>
<evidence type="ECO:0000256" key="2">
    <source>
        <dbReference type="SAM" id="MobiDB-lite"/>
    </source>
</evidence>
<protein>
    <submittedName>
        <fullName evidence="3">Uncharacterized protein</fullName>
    </submittedName>
</protein>
<organism evidence="3 4">
    <name type="scientific">Lecanosticta acicola</name>
    <dbReference type="NCBI Taxonomy" id="111012"/>
    <lineage>
        <taxon>Eukaryota</taxon>
        <taxon>Fungi</taxon>
        <taxon>Dikarya</taxon>
        <taxon>Ascomycota</taxon>
        <taxon>Pezizomycotina</taxon>
        <taxon>Dothideomycetes</taxon>
        <taxon>Dothideomycetidae</taxon>
        <taxon>Mycosphaerellales</taxon>
        <taxon>Mycosphaerellaceae</taxon>
        <taxon>Lecanosticta</taxon>
    </lineage>
</organism>
<gene>
    <name evidence="3" type="ORF">LECACI_7A008072</name>
</gene>
<dbReference type="EMBL" id="CAVMBE010000073">
    <property type="protein sequence ID" value="CAK4032914.1"/>
    <property type="molecule type" value="Genomic_DNA"/>
</dbReference>
<keyword evidence="4" id="KW-1185">Reference proteome</keyword>
<dbReference type="Proteomes" id="UP001296104">
    <property type="component" value="Unassembled WGS sequence"/>
</dbReference>
<feature type="coiled-coil region" evidence="1">
    <location>
        <begin position="40"/>
        <end position="90"/>
    </location>
</feature>
<evidence type="ECO:0000313" key="4">
    <source>
        <dbReference type="Proteomes" id="UP001296104"/>
    </source>
</evidence>
<name>A0AAI8Z5N2_9PEZI</name>
<evidence type="ECO:0000313" key="3">
    <source>
        <dbReference type="EMBL" id="CAK4032914.1"/>
    </source>
</evidence>
<feature type="compositionally biased region" description="Polar residues" evidence="2">
    <location>
        <begin position="15"/>
        <end position="24"/>
    </location>
</feature>
<comment type="caution">
    <text evidence="3">The sequence shown here is derived from an EMBL/GenBank/DDBJ whole genome shotgun (WGS) entry which is preliminary data.</text>
</comment>